<proteinExistence type="predicted"/>
<comment type="caution">
    <text evidence="1">The sequence shown here is derived from an EMBL/GenBank/DDBJ whole genome shotgun (WGS) entry which is preliminary data.</text>
</comment>
<evidence type="ECO:0000313" key="1">
    <source>
        <dbReference type="EMBL" id="CAI3980898.1"/>
    </source>
</evidence>
<gene>
    <name evidence="1" type="ORF">C1SCF055_LOCUS8746</name>
</gene>
<reference evidence="1" key="1">
    <citation type="submission" date="2022-10" db="EMBL/GenBank/DDBJ databases">
        <authorList>
            <person name="Chen Y."/>
            <person name="Dougan E. K."/>
            <person name="Chan C."/>
            <person name="Rhodes N."/>
            <person name="Thang M."/>
        </authorList>
    </citation>
    <scope>NUCLEOTIDE SEQUENCE</scope>
</reference>
<dbReference type="EMBL" id="CAMXCT020000595">
    <property type="protein sequence ID" value="CAL1134273.1"/>
    <property type="molecule type" value="Genomic_DNA"/>
</dbReference>
<protein>
    <submittedName>
        <fullName evidence="1">Uncharacterized protein</fullName>
    </submittedName>
</protein>
<dbReference type="Proteomes" id="UP001152797">
    <property type="component" value="Unassembled WGS sequence"/>
</dbReference>
<dbReference type="EMBL" id="CAMXCT030000595">
    <property type="protein sequence ID" value="CAL4768210.1"/>
    <property type="molecule type" value="Genomic_DNA"/>
</dbReference>
<evidence type="ECO:0000313" key="3">
    <source>
        <dbReference type="Proteomes" id="UP001152797"/>
    </source>
</evidence>
<evidence type="ECO:0000313" key="2">
    <source>
        <dbReference type="EMBL" id="CAL4768210.1"/>
    </source>
</evidence>
<organism evidence="1">
    <name type="scientific">Cladocopium goreaui</name>
    <dbReference type="NCBI Taxonomy" id="2562237"/>
    <lineage>
        <taxon>Eukaryota</taxon>
        <taxon>Sar</taxon>
        <taxon>Alveolata</taxon>
        <taxon>Dinophyceae</taxon>
        <taxon>Suessiales</taxon>
        <taxon>Symbiodiniaceae</taxon>
        <taxon>Cladocopium</taxon>
    </lineage>
</organism>
<keyword evidence="3" id="KW-1185">Reference proteome</keyword>
<dbReference type="AlphaFoldDB" id="A0A9P1FLV8"/>
<accession>A0A9P1FLV8</accession>
<reference evidence="2 3" key="2">
    <citation type="submission" date="2024-05" db="EMBL/GenBank/DDBJ databases">
        <authorList>
            <person name="Chen Y."/>
            <person name="Shah S."/>
            <person name="Dougan E. K."/>
            <person name="Thang M."/>
            <person name="Chan C."/>
        </authorList>
    </citation>
    <scope>NUCLEOTIDE SEQUENCE [LARGE SCALE GENOMIC DNA]</scope>
</reference>
<sequence>MPVECHFEVLDCLSCFFFYLGQGIPLVSLGPAFCSNASVMPQAVLPASPGGRFMAVAKLGTPPLVHTLKAVESCRSFLNQKFACSRKYSWDLCGKSRFRKWAYS</sequence>
<name>A0A9P1FLV8_9DINO</name>
<dbReference type="EMBL" id="CAMXCT010000595">
    <property type="protein sequence ID" value="CAI3980898.1"/>
    <property type="molecule type" value="Genomic_DNA"/>
</dbReference>